<reference evidence="1 2" key="1">
    <citation type="journal article" date="2015" name="Nature">
        <title>rRNA introns, odd ribosomes, and small enigmatic genomes across a large radiation of phyla.</title>
        <authorList>
            <person name="Brown C.T."/>
            <person name="Hug L.A."/>
            <person name="Thomas B.C."/>
            <person name="Sharon I."/>
            <person name="Castelle C.J."/>
            <person name="Singh A."/>
            <person name="Wilkins M.J."/>
            <person name="Williams K.H."/>
            <person name="Banfield J.F."/>
        </authorList>
    </citation>
    <scope>NUCLEOTIDE SEQUENCE [LARGE SCALE GENOMIC DNA]</scope>
</reference>
<evidence type="ECO:0000313" key="1">
    <source>
        <dbReference type="EMBL" id="KKS84335.1"/>
    </source>
</evidence>
<gene>
    <name evidence="1" type="ORF">UV59_C0021G0001</name>
</gene>
<feature type="non-terminal residue" evidence="1">
    <location>
        <position position="625"/>
    </location>
</feature>
<organism evidence="1 2">
    <name type="scientific">Candidatus Gottesmanbacteria bacterium GW2011_GWA1_43_11</name>
    <dbReference type="NCBI Taxonomy" id="1618436"/>
    <lineage>
        <taxon>Bacteria</taxon>
        <taxon>Candidatus Gottesmaniibacteriota</taxon>
    </lineage>
</organism>
<dbReference type="AlphaFoldDB" id="A0A0G1CEW0"/>
<evidence type="ECO:0000313" key="2">
    <source>
        <dbReference type="Proteomes" id="UP000034543"/>
    </source>
</evidence>
<comment type="caution">
    <text evidence="1">The sequence shown here is derived from an EMBL/GenBank/DDBJ whole genome shotgun (WGS) entry which is preliminary data.</text>
</comment>
<sequence length="625" mass="72437">MTPDNKHGYDSKADLFHFNSLFQQQQTLLQIISPSVSETDRLQQARRRALIIFNSIVMPQNVASIFQEKKRENEVEAKGYYEIRNGELYAEGFGTINEMFENTKKERPHLYNEEEHQAHLKAQELLISGQADMVAMPMFDTNGTRYIFTIKKEQSNGFFKASSIDISKTLGRDLTLVEGGDVVRVMGAFTQNMNHLHNNESNFPLISIKGKIEFDIELTQRAAATRVLLSHENTSMQHQSVFVTQKKDKPLRAVVTVSSAPSSSKYFYSENTEPKQIFTPPKITTNFIETAVSKRKPRIEDQSLPINHFRQPTHRVLQKSEVQIQINSRKLVQEVQKDVVPPLQKEFIEHKPQQVVIGIMQRREAHVVQIRNKHRGRQESQLAPSIINSEKPTIPTKLLEVKKCSLIHRLRLELKILTQRSKLSAKKFISEIKQTFIKENAKLTLMVRVKPEAKQNRLSQTARKASLIIIKLKIDVVEKISRFRLRLAKKRAEIFLKPRLNHSRSETQMDNSRRDKTKRVLIDKLIFFRKQIEMKSKLFFSPIKNEKIKPLGNISQDTKKKETETSGLTISRKINEPVMFRVKAKIIEKATLVKVFLIKLHKRLETQAINKRVKVKEKEQEQSIV</sequence>
<dbReference type="Proteomes" id="UP000034543">
    <property type="component" value="Unassembled WGS sequence"/>
</dbReference>
<dbReference type="EMBL" id="LCFB01000021">
    <property type="protein sequence ID" value="KKS84335.1"/>
    <property type="molecule type" value="Genomic_DNA"/>
</dbReference>
<proteinExistence type="predicted"/>
<name>A0A0G1CEW0_9BACT</name>
<protein>
    <submittedName>
        <fullName evidence="1">Uncharacterized protein</fullName>
    </submittedName>
</protein>
<accession>A0A0G1CEW0</accession>